<evidence type="ECO:0000259" key="1">
    <source>
        <dbReference type="PROSITE" id="PS52045"/>
    </source>
</evidence>
<sequence>MEGSAVRKLVAEFGIQAFIDRILASCNFPKVSLCRRVQWGVEFVNSQSFGRHTTTQMGSGRFSDEGFSKVSYFHNLEIVDNNIFKSV</sequence>
<gene>
    <name evidence="2" type="ORF">ARALYDRAFT_665066</name>
</gene>
<dbReference type="STRING" id="81972.D7LMD9"/>
<organism evidence="3">
    <name type="scientific">Arabidopsis lyrata subsp. lyrata</name>
    <name type="common">Lyre-leaved rock-cress</name>
    <dbReference type="NCBI Taxonomy" id="81972"/>
    <lineage>
        <taxon>Eukaryota</taxon>
        <taxon>Viridiplantae</taxon>
        <taxon>Streptophyta</taxon>
        <taxon>Embryophyta</taxon>
        <taxon>Tracheophyta</taxon>
        <taxon>Spermatophyta</taxon>
        <taxon>Magnoliopsida</taxon>
        <taxon>eudicotyledons</taxon>
        <taxon>Gunneridae</taxon>
        <taxon>Pentapetalae</taxon>
        <taxon>rosids</taxon>
        <taxon>malvids</taxon>
        <taxon>Brassicales</taxon>
        <taxon>Brassicaceae</taxon>
        <taxon>Camelineae</taxon>
        <taxon>Arabidopsis</taxon>
    </lineage>
</organism>
<dbReference type="PROSITE" id="PS52045">
    <property type="entry name" value="NEPROSIN_PEP_CD"/>
    <property type="match status" value="1"/>
</dbReference>
<dbReference type="Pfam" id="PF03080">
    <property type="entry name" value="Neprosin"/>
    <property type="match status" value="1"/>
</dbReference>
<reference evidence="3" key="1">
    <citation type="journal article" date="2011" name="Nat. Genet.">
        <title>The Arabidopsis lyrata genome sequence and the basis of rapid genome size change.</title>
        <authorList>
            <person name="Hu T.T."/>
            <person name="Pattyn P."/>
            <person name="Bakker E.G."/>
            <person name="Cao J."/>
            <person name="Cheng J.-F."/>
            <person name="Clark R.M."/>
            <person name="Fahlgren N."/>
            <person name="Fawcett J.A."/>
            <person name="Grimwood J."/>
            <person name="Gundlach H."/>
            <person name="Haberer G."/>
            <person name="Hollister J.D."/>
            <person name="Ossowski S."/>
            <person name="Ottilar R.P."/>
            <person name="Salamov A.A."/>
            <person name="Schneeberger K."/>
            <person name="Spannagl M."/>
            <person name="Wang X."/>
            <person name="Yang L."/>
            <person name="Nasrallah M.E."/>
            <person name="Bergelson J."/>
            <person name="Carrington J.C."/>
            <person name="Gaut B.S."/>
            <person name="Schmutz J."/>
            <person name="Mayer K.F.X."/>
            <person name="Van de Peer Y."/>
            <person name="Grigoriev I.V."/>
            <person name="Nordborg M."/>
            <person name="Weigel D."/>
            <person name="Guo Y.-L."/>
        </authorList>
    </citation>
    <scope>NUCLEOTIDE SEQUENCE [LARGE SCALE GENOMIC DNA]</scope>
    <source>
        <strain evidence="3">cv. MN47</strain>
    </source>
</reference>
<dbReference type="EMBL" id="GL348717">
    <property type="protein sequence ID" value="EFH53558.1"/>
    <property type="molecule type" value="Genomic_DNA"/>
</dbReference>
<protein>
    <submittedName>
        <fullName evidence="2">Predicted protein</fullName>
    </submittedName>
</protein>
<dbReference type="Gramene" id="Al_scaffold_0005_1101">
    <property type="protein sequence ID" value="Al_scaffold_0005_1101"/>
    <property type="gene ID" value="Al_scaffold_0005_1101"/>
</dbReference>
<evidence type="ECO:0000313" key="3">
    <source>
        <dbReference type="Proteomes" id="UP000008694"/>
    </source>
</evidence>
<keyword evidence="3" id="KW-1185">Reference proteome</keyword>
<accession>D7LMD9</accession>
<proteinExistence type="predicted"/>
<feature type="domain" description="Neprosin PEP catalytic" evidence="1">
    <location>
        <begin position="1"/>
        <end position="87"/>
    </location>
</feature>
<dbReference type="AlphaFoldDB" id="D7LMD9"/>
<name>D7LMD9_ARALL</name>
<dbReference type="InterPro" id="IPR004314">
    <property type="entry name" value="Neprosin"/>
</dbReference>
<dbReference type="Proteomes" id="UP000008694">
    <property type="component" value="Unassembled WGS sequence"/>
</dbReference>
<evidence type="ECO:0000313" key="2">
    <source>
        <dbReference type="EMBL" id="EFH53558.1"/>
    </source>
</evidence>
<dbReference type="HOGENOM" id="CLU_2486397_0_0_1"/>